<dbReference type="PIRSF" id="PIRSF032162">
    <property type="entry name" value="UCP032162_imp"/>
    <property type="match status" value="1"/>
</dbReference>
<dbReference type="RefSeq" id="WP_369058027.1">
    <property type="nucleotide sequence ID" value="NZ_CP158375.1"/>
</dbReference>
<dbReference type="InterPro" id="IPR019253">
    <property type="entry name" value="DUF2244_TM"/>
</dbReference>
<proteinExistence type="predicted"/>
<dbReference type="AlphaFoldDB" id="A0AB39KNE2"/>
<feature type="transmembrane region" description="Helical" evidence="1">
    <location>
        <begin position="24"/>
        <end position="44"/>
    </location>
</feature>
<keyword evidence="1" id="KW-0472">Membrane</keyword>
<organism evidence="2">
    <name type="scientific">Caulobacter sp. 73W</name>
    <dbReference type="NCBI Taxonomy" id="3161137"/>
    <lineage>
        <taxon>Bacteria</taxon>
        <taxon>Pseudomonadati</taxon>
        <taxon>Pseudomonadota</taxon>
        <taxon>Alphaproteobacteria</taxon>
        <taxon>Caulobacterales</taxon>
        <taxon>Caulobacteraceae</taxon>
        <taxon>Caulobacter</taxon>
    </lineage>
</organism>
<reference evidence="2" key="1">
    <citation type="submission" date="2024-06" db="EMBL/GenBank/DDBJ databases">
        <title>Caulobacter inopinatus, sp. nov.</title>
        <authorList>
            <person name="Donachie S.P."/>
        </authorList>
    </citation>
    <scope>NUCLEOTIDE SEQUENCE</scope>
    <source>
        <strain evidence="2">73W</strain>
    </source>
</reference>
<name>A0AB39KNE2_9CAUL</name>
<feature type="transmembrane region" description="Helical" evidence="1">
    <location>
        <begin position="50"/>
        <end position="67"/>
    </location>
</feature>
<protein>
    <submittedName>
        <fullName evidence="2">DUF2244 domain-containing protein</fullName>
    </submittedName>
</protein>
<keyword evidence="1" id="KW-1133">Transmembrane helix</keyword>
<sequence>MTATLYMDAVITQNRSLSPGGFKVLLGFVVAANVLFGVFLFVIGAWPVPIFLGLDVLAIWWAFKLSFRASERAERVQVSAEQVVVLRESPGRRRRVWSSPTAFTRVALEHGGGHDRRVRIRLSDKALTVARSLSPDERGAFADALERAIRRARAERHQS</sequence>
<evidence type="ECO:0000256" key="1">
    <source>
        <dbReference type="SAM" id="Phobius"/>
    </source>
</evidence>
<gene>
    <name evidence="2" type="ORF">ABOZ73_10055</name>
</gene>
<accession>A0AB39KNE2</accession>
<dbReference type="Pfam" id="PF10003">
    <property type="entry name" value="DUF2244"/>
    <property type="match status" value="1"/>
</dbReference>
<evidence type="ECO:0000313" key="2">
    <source>
        <dbReference type="EMBL" id="XDO95174.1"/>
    </source>
</evidence>
<dbReference type="EMBL" id="CP158375">
    <property type="protein sequence ID" value="XDO95174.1"/>
    <property type="molecule type" value="Genomic_DNA"/>
</dbReference>
<keyword evidence="1" id="KW-0812">Transmembrane</keyword>
<dbReference type="InterPro" id="IPR016990">
    <property type="entry name" value="UCP032162_TM"/>
</dbReference>